<comment type="caution">
    <text evidence="2">The sequence shown here is derived from an EMBL/GenBank/DDBJ whole genome shotgun (WGS) entry which is preliminary data.</text>
</comment>
<dbReference type="RefSeq" id="WP_106177890.1">
    <property type="nucleotide sequence ID" value="NZ_PVNH01000003.1"/>
</dbReference>
<dbReference type="Proteomes" id="UP000238362">
    <property type="component" value="Unassembled WGS sequence"/>
</dbReference>
<dbReference type="GO" id="GO:0005829">
    <property type="term" value="C:cytosol"/>
    <property type="evidence" value="ECO:0007669"/>
    <property type="project" value="TreeGrafter"/>
</dbReference>
<dbReference type="AlphaFoldDB" id="A0A2T0LYK5"/>
<dbReference type="CDD" id="cd19162">
    <property type="entry name" value="AKR_FDH"/>
    <property type="match status" value="1"/>
</dbReference>
<evidence type="ECO:0000313" key="2">
    <source>
        <dbReference type="EMBL" id="PRX49189.1"/>
    </source>
</evidence>
<dbReference type="Pfam" id="PF00248">
    <property type="entry name" value="Aldo_ket_red"/>
    <property type="match status" value="1"/>
</dbReference>
<dbReference type="InterPro" id="IPR044477">
    <property type="entry name" value="FDH-like"/>
</dbReference>
<dbReference type="InterPro" id="IPR023210">
    <property type="entry name" value="NADP_OxRdtase_dom"/>
</dbReference>
<dbReference type="EMBL" id="PVNH01000003">
    <property type="protein sequence ID" value="PRX49189.1"/>
    <property type="molecule type" value="Genomic_DNA"/>
</dbReference>
<evidence type="ECO:0000313" key="3">
    <source>
        <dbReference type="Proteomes" id="UP000238362"/>
    </source>
</evidence>
<feature type="domain" description="NADP-dependent oxidoreductase" evidence="1">
    <location>
        <begin position="15"/>
        <end position="307"/>
    </location>
</feature>
<accession>A0A2T0LYK5</accession>
<gene>
    <name evidence="2" type="ORF">B0I33_103222</name>
</gene>
<reference evidence="2 3" key="1">
    <citation type="submission" date="2018-03" db="EMBL/GenBank/DDBJ databases">
        <title>Genomic Encyclopedia of Type Strains, Phase III (KMG-III): the genomes of soil and plant-associated and newly described type strains.</title>
        <authorList>
            <person name="Whitman W."/>
        </authorList>
    </citation>
    <scope>NUCLEOTIDE SEQUENCE [LARGE SCALE GENOMIC DNA]</scope>
    <source>
        <strain evidence="2 3">CGMCC 4.7125</strain>
    </source>
</reference>
<evidence type="ECO:0000259" key="1">
    <source>
        <dbReference type="Pfam" id="PF00248"/>
    </source>
</evidence>
<name>A0A2T0LYK5_9PSEU</name>
<dbReference type="InterPro" id="IPR036812">
    <property type="entry name" value="NAD(P)_OxRdtase_dom_sf"/>
</dbReference>
<dbReference type="SUPFAM" id="SSF51430">
    <property type="entry name" value="NAD(P)-linked oxidoreductase"/>
    <property type="match status" value="1"/>
</dbReference>
<dbReference type="GO" id="GO:0016491">
    <property type="term" value="F:oxidoreductase activity"/>
    <property type="evidence" value="ECO:0007669"/>
    <property type="project" value="InterPro"/>
</dbReference>
<dbReference type="PANTHER" id="PTHR42686:SF1">
    <property type="entry name" value="GH17980P-RELATED"/>
    <property type="match status" value="1"/>
</dbReference>
<sequence length="324" mass="33899">MSGERARLAGRIGTVGLGGAGLGNLYHPVSDEQARAALEAAWDRGVRYFDTAPHYGLGLSERRLGEFLASKPRAEFVVSTKVGRLLVPDPDGAGTLDLANGFAVPATARRVWDFSAAGVRRGLADSLGRLGLDSVDLLYLHDPDEHALGPALDTGLPALSALREEGVVSAIGVGSKSVPALLAAARSGMVDVLMVAGRFTLLEQPALDDVLPECRERGIAVASAGVFNSGLLAEPAPSAEGKYEYGTVPPSVLARANTLAAVCGEFGVELPTAALRFPLREPAVRTVVLGAATAAQVEDNLRRLTEPVPEGLWAVLRERGLIRT</sequence>
<keyword evidence="3" id="KW-1185">Reference proteome</keyword>
<dbReference type="PANTHER" id="PTHR42686">
    <property type="entry name" value="GH17980P-RELATED"/>
    <property type="match status" value="1"/>
</dbReference>
<dbReference type="OrthoDB" id="9768851at2"/>
<organism evidence="2 3">
    <name type="scientific">Prauserella shujinwangii</name>
    <dbReference type="NCBI Taxonomy" id="1453103"/>
    <lineage>
        <taxon>Bacteria</taxon>
        <taxon>Bacillati</taxon>
        <taxon>Actinomycetota</taxon>
        <taxon>Actinomycetes</taxon>
        <taxon>Pseudonocardiales</taxon>
        <taxon>Pseudonocardiaceae</taxon>
        <taxon>Prauserella</taxon>
    </lineage>
</organism>
<protein>
    <submittedName>
        <fullName evidence="2">D-threo-aldose 1-dehydrogenase</fullName>
    </submittedName>
</protein>
<proteinExistence type="predicted"/>
<dbReference type="Gene3D" id="3.20.20.100">
    <property type="entry name" value="NADP-dependent oxidoreductase domain"/>
    <property type="match status" value="1"/>
</dbReference>
<dbReference type="InterPro" id="IPR020471">
    <property type="entry name" value="AKR"/>
</dbReference>